<evidence type="ECO:0000313" key="3">
    <source>
        <dbReference type="Proteomes" id="UP000269721"/>
    </source>
</evidence>
<feature type="region of interest" description="Disordered" evidence="1">
    <location>
        <begin position="210"/>
        <end position="234"/>
    </location>
</feature>
<evidence type="ECO:0000313" key="2">
    <source>
        <dbReference type="EMBL" id="RKO89303.1"/>
    </source>
</evidence>
<accession>A0A4P9WCH3</accession>
<reference evidence="3" key="1">
    <citation type="journal article" date="2018" name="Nat. Microbiol.">
        <title>Leveraging single-cell genomics to expand the fungal tree of life.</title>
        <authorList>
            <person name="Ahrendt S.R."/>
            <person name="Quandt C.A."/>
            <person name="Ciobanu D."/>
            <person name="Clum A."/>
            <person name="Salamov A."/>
            <person name="Andreopoulos B."/>
            <person name="Cheng J.F."/>
            <person name="Woyke T."/>
            <person name="Pelin A."/>
            <person name="Henrissat B."/>
            <person name="Reynolds N.K."/>
            <person name="Benny G.L."/>
            <person name="Smith M.E."/>
            <person name="James T.Y."/>
            <person name="Grigoriev I.V."/>
        </authorList>
    </citation>
    <scope>NUCLEOTIDE SEQUENCE [LARGE SCALE GENOMIC DNA]</scope>
</reference>
<feature type="region of interest" description="Disordered" evidence="1">
    <location>
        <begin position="17"/>
        <end position="44"/>
    </location>
</feature>
<dbReference type="AlphaFoldDB" id="A0A4P9WCH3"/>
<proteinExistence type="predicted"/>
<sequence length="511" mass="54760">MASGAERVWVLWKEIPNSSDPFRSSARQRAPITAPPPRNQRRPSSLPLAIVLLHLTEESPLHAADSASPAFSQPDSAAIHRSTVSAATPACILVQMLGKEKQGDDNPPQMTEEEALSSPMPKTDPAEELTVRLASLALDLDCSTEAAASKVETGGGDVVAGKGEKTGAAPTGTMLGVHIFRPPIDRREFVDSAASGDWRDEETKLVPTAAEDADASAIRSPPETPVQQRLPRARPLPQPRIRVAVTSSDVVKDIAPPYGDEEDDEGARTLFGTPNAPDTPHPAPNPNAEAPTDFDPPSTVDPLTAAASPRAYYTVPYHNSPLHYYQPAYWYPSPNSTSAELAHPAATFDSSSASASGASGAETLHSGTTKSVDSVLSTMHHGDQLHHHNPQPHPNHHTQQGYFQPAMYSYPVYQQGHAIVTTTPQYQSQVVFGHQQQQEGVSSPQMHTDPPHEQGHGQEMFGSPTPYYSMARDVRARSDMMTESAVAARPAPALLEIFAYGDGGTSEGGDR</sequence>
<feature type="compositionally biased region" description="Low complexity" evidence="1">
    <location>
        <begin position="350"/>
        <end position="361"/>
    </location>
</feature>
<organism evidence="2 3">
    <name type="scientific">Blyttiomyces helicus</name>
    <dbReference type="NCBI Taxonomy" id="388810"/>
    <lineage>
        <taxon>Eukaryota</taxon>
        <taxon>Fungi</taxon>
        <taxon>Fungi incertae sedis</taxon>
        <taxon>Chytridiomycota</taxon>
        <taxon>Chytridiomycota incertae sedis</taxon>
        <taxon>Chytridiomycetes</taxon>
        <taxon>Chytridiomycetes incertae sedis</taxon>
        <taxon>Blyttiomyces</taxon>
    </lineage>
</organism>
<name>A0A4P9WCH3_9FUNG</name>
<feature type="region of interest" description="Disordered" evidence="1">
    <location>
        <begin position="349"/>
        <end position="371"/>
    </location>
</feature>
<feature type="compositionally biased region" description="Low complexity" evidence="1">
    <location>
        <begin position="225"/>
        <end position="234"/>
    </location>
</feature>
<dbReference type="Proteomes" id="UP000269721">
    <property type="component" value="Unassembled WGS sequence"/>
</dbReference>
<feature type="region of interest" description="Disordered" evidence="1">
    <location>
        <begin position="100"/>
        <end position="125"/>
    </location>
</feature>
<keyword evidence="3" id="KW-1185">Reference proteome</keyword>
<dbReference type="EMBL" id="KZ996173">
    <property type="protein sequence ID" value="RKO89303.1"/>
    <property type="molecule type" value="Genomic_DNA"/>
</dbReference>
<evidence type="ECO:0000256" key="1">
    <source>
        <dbReference type="SAM" id="MobiDB-lite"/>
    </source>
</evidence>
<gene>
    <name evidence="2" type="ORF">BDK51DRAFT_52747</name>
</gene>
<feature type="region of interest" description="Disordered" evidence="1">
    <location>
        <begin position="441"/>
        <end position="463"/>
    </location>
</feature>
<feature type="region of interest" description="Disordered" evidence="1">
    <location>
        <begin position="252"/>
        <end position="303"/>
    </location>
</feature>
<protein>
    <submittedName>
        <fullName evidence="2">Uncharacterized protein</fullName>
    </submittedName>
</protein>
<feature type="compositionally biased region" description="Polar residues" evidence="1">
    <location>
        <begin position="17"/>
        <end position="27"/>
    </location>
</feature>